<reference evidence="1 2" key="1">
    <citation type="journal article" date="2007" name="Proc. Natl. Acad. Sci. U.S.A.">
        <title>Genome sequencing and comparative analysis of Saccharomyces cerevisiae strain YJM789.</title>
        <authorList>
            <person name="Wei W."/>
            <person name="McCusker J.H."/>
            <person name="Hyman R.W."/>
            <person name="Jones T."/>
            <person name="Ning Y."/>
            <person name="Cao Z."/>
            <person name="Gu Z."/>
            <person name="Bruno D."/>
            <person name="Miranda M."/>
            <person name="Nguyen M."/>
            <person name="Wilhelmy J."/>
            <person name="Komp C."/>
            <person name="Tamse R."/>
            <person name="Wang X."/>
            <person name="Jia P."/>
            <person name="Luedi P."/>
            <person name="Oefner P.J."/>
            <person name="David L."/>
            <person name="Dietrich F.S."/>
            <person name="Li Y."/>
            <person name="Davis R.W."/>
            <person name="Steinmetz L.M."/>
        </authorList>
    </citation>
    <scope>NUCLEOTIDE SEQUENCE [LARGE SCALE GENOMIC DNA]</scope>
    <source>
        <strain evidence="1 2">YJM789</strain>
    </source>
</reference>
<name>A6ZPK9_YEAS7</name>
<protein>
    <submittedName>
        <fullName evidence="1">Conserved protein</fullName>
    </submittedName>
</protein>
<dbReference type="AlphaFoldDB" id="A6ZPK9"/>
<dbReference type="Proteomes" id="UP000007060">
    <property type="component" value="Unassembled WGS sequence"/>
</dbReference>
<evidence type="ECO:0000313" key="2">
    <source>
        <dbReference type="Proteomes" id="UP000007060"/>
    </source>
</evidence>
<comment type="caution">
    <text evidence="1">The sequence shown here is derived from an EMBL/GenBank/DDBJ whole genome shotgun (WGS) entry which is preliminary data.</text>
</comment>
<gene>
    <name evidence="1" type="ORF">SCY_5424</name>
</gene>
<sequence>MFNVALPSQDKKSEFYKQKRLSLRTNILDEFLRVAKTQDNRQNNFVSQYRNDEIY</sequence>
<evidence type="ECO:0000313" key="1">
    <source>
        <dbReference type="EMBL" id="EDN63699.1"/>
    </source>
</evidence>
<dbReference type="EMBL" id="AAFW02000032">
    <property type="protein sequence ID" value="EDN63699.1"/>
    <property type="molecule type" value="Genomic_DNA"/>
</dbReference>
<organism evidence="1 2">
    <name type="scientific">Saccharomyces cerevisiae (strain YJM789)</name>
    <name type="common">Baker's yeast</name>
    <dbReference type="NCBI Taxonomy" id="307796"/>
    <lineage>
        <taxon>Eukaryota</taxon>
        <taxon>Fungi</taxon>
        <taxon>Dikarya</taxon>
        <taxon>Ascomycota</taxon>
        <taxon>Saccharomycotina</taxon>
        <taxon>Saccharomycetes</taxon>
        <taxon>Saccharomycetales</taxon>
        <taxon>Saccharomycetaceae</taxon>
        <taxon>Saccharomyces</taxon>
    </lineage>
</organism>
<dbReference type="HOGENOM" id="CLU_3034145_0_0_1"/>
<accession>A6ZPK9</accession>
<proteinExistence type="predicted"/>